<dbReference type="AlphaFoldDB" id="A0A438E951"/>
<sequence>MTAYKVDQPEQPQPAARRASHDTYLGITVAAPAIPRAHQLHQLHLSHPLQLNRGWPFLYLNIESCVVHWRLSQLLRAVLLKRWQPLEHARADVGHSGSTHCHLKEVPLPPFNYSHSYHIEDNAQFGWGGMRKEVINFVDYSLIQGAPAGHESADTPTGHESSTVQGVETLPPDDTERAFTIQSNSIRIPQEDTRRAPLPDSLREKHTTLANNTPRTIA</sequence>
<proteinExistence type="predicted"/>
<reference evidence="2 3" key="1">
    <citation type="journal article" date="2018" name="PLoS Genet.">
        <title>Population sequencing reveals clonal diversity and ancestral inbreeding in the grapevine cultivar Chardonnay.</title>
        <authorList>
            <person name="Roach M.J."/>
            <person name="Johnson D.L."/>
            <person name="Bohlmann J."/>
            <person name="van Vuuren H.J."/>
            <person name="Jones S.J."/>
            <person name="Pretorius I.S."/>
            <person name="Schmidt S.A."/>
            <person name="Borneman A.R."/>
        </authorList>
    </citation>
    <scope>NUCLEOTIDE SEQUENCE [LARGE SCALE GENOMIC DNA]</scope>
    <source>
        <strain evidence="3">cv. Chardonnay</strain>
        <tissue evidence="2">Leaf</tissue>
    </source>
</reference>
<name>A0A438E951_VITVI</name>
<protein>
    <submittedName>
        <fullName evidence="2">Uncharacterized protein</fullName>
    </submittedName>
</protein>
<comment type="caution">
    <text evidence="2">The sequence shown here is derived from an EMBL/GenBank/DDBJ whole genome shotgun (WGS) entry which is preliminary data.</text>
</comment>
<feature type="region of interest" description="Disordered" evidence="1">
    <location>
        <begin position="185"/>
        <end position="218"/>
    </location>
</feature>
<organism evidence="2 3">
    <name type="scientific">Vitis vinifera</name>
    <name type="common">Grape</name>
    <dbReference type="NCBI Taxonomy" id="29760"/>
    <lineage>
        <taxon>Eukaryota</taxon>
        <taxon>Viridiplantae</taxon>
        <taxon>Streptophyta</taxon>
        <taxon>Embryophyta</taxon>
        <taxon>Tracheophyta</taxon>
        <taxon>Spermatophyta</taxon>
        <taxon>Magnoliopsida</taxon>
        <taxon>eudicotyledons</taxon>
        <taxon>Gunneridae</taxon>
        <taxon>Pentapetalae</taxon>
        <taxon>rosids</taxon>
        <taxon>Vitales</taxon>
        <taxon>Vitaceae</taxon>
        <taxon>Viteae</taxon>
        <taxon>Vitis</taxon>
    </lineage>
</organism>
<gene>
    <name evidence="2" type="ORF">CK203_089412</name>
</gene>
<evidence type="ECO:0000313" key="2">
    <source>
        <dbReference type="EMBL" id="RVW44174.1"/>
    </source>
</evidence>
<feature type="compositionally biased region" description="Polar residues" evidence="1">
    <location>
        <begin position="208"/>
        <end position="218"/>
    </location>
</feature>
<dbReference type="EMBL" id="QGNW01001360">
    <property type="protein sequence ID" value="RVW44174.1"/>
    <property type="molecule type" value="Genomic_DNA"/>
</dbReference>
<feature type="compositionally biased region" description="Basic and acidic residues" evidence="1">
    <location>
        <begin position="189"/>
        <end position="207"/>
    </location>
</feature>
<feature type="region of interest" description="Disordered" evidence="1">
    <location>
        <begin position="148"/>
        <end position="172"/>
    </location>
</feature>
<feature type="compositionally biased region" description="Polar residues" evidence="1">
    <location>
        <begin position="154"/>
        <end position="166"/>
    </location>
</feature>
<evidence type="ECO:0000313" key="3">
    <source>
        <dbReference type="Proteomes" id="UP000288805"/>
    </source>
</evidence>
<dbReference type="Proteomes" id="UP000288805">
    <property type="component" value="Unassembled WGS sequence"/>
</dbReference>
<accession>A0A438E951</accession>
<evidence type="ECO:0000256" key="1">
    <source>
        <dbReference type="SAM" id="MobiDB-lite"/>
    </source>
</evidence>